<evidence type="ECO:0000256" key="1">
    <source>
        <dbReference type="ARBA" id="ARBA00004141"/>
    </source>
</evidence>
<evidence type="ECO:0000313" key="8">
    <source>
        <dbReference type="EMBL" id="SDT90063.1"/>
    </source>
</evidence>
<evidence type="ECO:0000256" key="6">
    <source>
        <dbReference type="SAM" id="Phobius"/>
    </source>
</evidence>
<keyword evidence="3 6" id="KW-1133">Transmembrane helix</keyword>
<dbReference type="EMBL" id="LT629792">
    <property type="protein sequence ID" value="SDT90063.1"/>
    <property type="molecule type" value="Genomic_DNA"/>
</dbReference>
<evidence type="ECO:0000256" key="5">
    <source>
        <dbReference type="SAM" id="MobiDB-lite"/>
    </source>
</evidence>
<evidence type="ECO:0000259" key="7">
    <source>
        <dbReference type="Pfam" id="PF05154"/>
    </source>
</evidence>
<evidence type="ECO:0000256" key="4">
    <source>
        <dbReference type="ARBA" id="ARBA00023136"/>
    </source>
</evidence>
<feature type="transmembrane region" description="Helical" evidence="6">
    <location>
        <begin position="155"/>
        <end position="188"/>
    </location>
</feature>
<name>A0ABY0V6D9_9ACTO</name>
<evidence type="ECO:0000313" key="9">
    <source>
        <dbReference type="Proteomes" id="UP000198976"/>
    </source>
</evidence>
<evidence type="ECO:0000256" key="2">
    <source>
        <dbReference type="ARBA" id="ARBA00022692"/>
    </source>
</evidence>
<dbReference type="InterPro" id="IPR007829">
    <property type="entry name" value="TM2"/>
</dbReference>
<dbReference type="Pfam" id="PF05154">
    <property type="entry name" value="TM2"/>
    <property type="match status" value="1"/>
</dbReference>
<feature type="compositionally biased region" description="Low complexity" evidence="5">
    <location>
        <begin position="16"/>
        <end position="32"/>
    </location>
</feature>
<organism evidence="8 9">
    <name type="scientific">Schaalia radingae</name>
    <dbReference type="NCBI Taxonomy" id="131110"/>
    <lineage>
        <taxon>Bacteria</taxon>
        <taxon>Bacillati</taxon>
        <taxon>Actinomycetota</taxon>
        <taxon>Actinomycetes</taxon>
        <taxon>Actinomycetales</taxon>
        <taxon>Actinomycetaceae</taxon>
        <taxon>Schaalia</taxon>
    </lineage>
</organism>
<proteinExistence type="predicted"/>
<keyword evidence="9" id="KW-1185">Reference proteome</keyword>
<feature type="domain" description="TM2" evidence="7">
    <location>
        <begin position="127"/>
        <end position="177"/>
    </location>
</feature>
<keyword evidence="4 6" id="KW-0472">Membrane</keyword>
<protein>
    <submittedName>
        <fullName evidence="8">TM2 domain-containing protein</fullName>
    </submittedName>
</protein>
<gene>
    <name evidence="8" type="ORF">SAMN04489714_0710</name>
</gene>
<reference evidence="8 9" key="1">
    <citation type="submission" date="2016-10" db="EMBL/GenBank/DDBJ databases">
        <authorList>
            <person name="Varghese N."/>
            <person name="Submissions S."/>
        </authorList>
    </citation>
    <scope>NUCLEOTIDE SEQUENCE [LARGE SCALE GENOMIC DNA]</scope>
    <source>
        <strain evidence="8 9">DSM 9169</strain>
    </source>
</reference>
<dbReference type="Proteomes" id="UP000198976">
    <property type="component" value="Chromosome I"/>
</dbReference>
<dbReference type="RefSeq" id="WP_092648423.1">
    <property type="nucleotide sequence ID" value="NZ_LT629792.1"/>
</dbReference>
<feature type="transmembrane region" description="Helical" evidence="6">
    <location>
        <begin position="131"/>
        <end position="149"/>
    </location>
</feature>
<sequence>MDNDHTYGASRWPEQDVPSSSDSSQDYDNSASTGSALEQSGYNSSQYYGSYGSSPYGSANGAPNGAPDGSSYPGQSYGGYSNQGVYEAHGATPYPNQGGYGNQGGYQSQGAYQNPAGYQANPTYSAPKSRIVAGILGLFFGTLGVHNFYAGRTTLGIIQLLVTLVSFPLCFIIIGFFTLTGVAIWAFIESIMYFIGSGSYAYDGHGVPMQA</sequence>
<feature type="region of interest" description="Disordered" evidence="5">
    <location>
        <begin position="1"/>
        <end position="76"/>
    </location>
</feature>
<evidence type="ECO:0000256" key="3">
    <source>
        <dbReference type="ARBA" id="ARBA00022989"/>
    </source>
</evidence>
<accession>A0ABY0V6D9</accession>
<comment type="subcellular location">
    <subcellularLocation>
        <location evidence="1">Membrane</location>
        <topology evidence="1">Multi-pass membrane protein</topology>
    </subcellularLocation>
</comment>
<keyword evidence="2 6" id="KW-0812">Transmembrane</keyword>
<feature type="compositionally biased region" description="Low complexity" evidence="5">
    <location>
        <begin position="39"/>
        <end position="76"/>
    </location>
</feature>